<dbReference type="PANTHER" id="PTHR33121:SF23">
    <property type="entry name" value="CYCLIC DI-GMP PHOSPHODIESTERASE PDEB"/>
    <property type="match status" value="1"/>
</dbReference>
<evidence type="ECO:0000259" key="3">
    <source>
        <dbReference type="PROSITE" id="PS50883"/>
    </source>
</evidence>
<feature type="domain" description="EAL" evidence="3">
    <location>
        <begin position="450"/>
        <end position="698"/>
    </location>
</feature>
<evidence type="ECO:0000313" key="6">
    <source>
        <dbReference type="Proteomes" id="UP000274556"/>
    </source>
</evidence>
<dbReference type="Gene3D" id="3.30.70.270">
    <property type="match status" value="1"/>
</dbReference>
<keyword evidence="1" id="KW-0597">Phosphoprotein</keyword>
<comment type="caution">
    <text evidence="5">The sequence shown here is derived from an EMBL/GenBank/DDBJ whole genome shotgun (WGS) entry which is preliminary data.</text>
</comment>
<dbReference type="Gene3D" id="3.40.50.2300">
    <property type="match status" value="1"/>
</dbReference>
<dbReference type="SMART" id="SM00052">
    <property type="entry name" value="EAL"/>
    <property type="match status" value="1"/>
</dbReference>
<name>A0A495V4A5_9GAMM</name>
<dbReference type="Pfam" id="PF00563">
    <property type="entry name" value="EAL"/>
    <property type="match status" value="1"/>
</dbReference>
<dbReference type="InterPro" id="IPR011006">
    <property type="entry name" value="CheY-like_superfamily"/>
</dbReference>
<organism evidence="5 6">
    <name type="scientific">Thiocapsa rosea</name>
    <dbReference type="NCBI Taxonomy" id="69360"/>
    <lineage>
        <taxon>Bacteria</taxon>
        <taxon>Pseudomonadati</taxon>
        <taxon>Pseudomonadota</taxon>
        <taxon>Gammaproteobacteria</taxon>
        <taxon>Chromatiales</taxon>
        <taxon>Chromatiaceae</taxon>
        <taxon>Thiocapsa</taxon>
    </lineage>
</organism>
<proteinExistence type="predicted"/>
<dbReference type="InterPro" id="IPR029787">
    <property type="entry name" value="Nucleotide_cyclase"/>
</dbReference>
<evidence type="ECO:0000259" key="2">
    <source>
        <dbReference type="PROSITE" id="PS50110"/>
    </source>
</evidence>
<dbReference type="InterPro" id="IPR001633">
    <property type="entry name" value="EAL_dom"/>
</dbReference>
<dbReference type="SMART" id="SM00448">
    <property type="entry name" value="REC"/>
    <property type="match status" value="2"/>
</dbReference>
<dbReference type="CDD" id="cd01948">
    <property type="entry name" value="EAL"/>
    <property type="match status" value="1"/>
</dbReference>
<dbReference type="InterPro" id="IPR043128">
    <property type="entry name" value="Rev_trsase/Diguanyl_cyclase"/>
</dbReference>
<dbReference type="SUPFAM" id="SSF141868">
    <property type="entry name" value="EAL domain-like"/>
    <property type="match status" value="1"/>
</dbReference>
<dbReference type="EMBL" id="RBXL01000001">
    <property type="protein sequence ID" value="RKT44241.1"/>
    <property type="molecule type" value="Genomic_DNA"/>
</dbReference>
<feature type="modified residue" description="4-aspartylphosphate" evidence="1">
    <location>
        <position position="195"/>
    </location>
</feature>
<dbReference type="SMART" id="SM00267">
    <property type="entry name" value="GGDEF"/>
    <property type="match status" value="1"/>
</dbReference>
<dbReference type="RefSeq" id="WP_120796704.1">
    <property type="nucleotide sequence ID" value="NZ_RBXL01000001.1"/>
</dbReference>
<dbReference type="Pfam" id="PF00990">
    <property type="entry name" value="GGDEF"/>
    <property type="match status" value="1"/>
</dbReference>
<dbReference type="PROSITE" id="PS50883">
    <property type="entry name" value="EAL"/>
    <property type="match status" value="1"/>
</dbReference>
<dbReference type="PANTHER" id="PTHR33121">
    <property type="entry name" value="CYCLIC DI-GMP PHOSPHODIESTERASE PDEF"/>
    <property type="match status" value="1"/>
</dbReference>
<dbReference type="Gene3D" id="3.20.20.450">
    <property type="entry name" value="EAL domain"/>
    <property type="match status" value="1"/>
</dbReference>
<accession>A0A495V4A5</accession>
<dbReference type="AlphaFoldDB" id="A0A495V4A5"/>
<dbReference type="GO" id="GO:0071111">
    <property type="term" value="F:cyclic-guanylate-specific phosphodiesterase activity"/>
    <property type="evidence" value="ECO:0007669"/>
    <property type="project" value="InterPro"/>
</dbReference>
<sequence>MNDARFATSENRIFYLGDDSTLLTGLASLIQPAGLQLDAFEDLGALEAALGRTRPRVLILDLRYVSSGTGPAGLIARLTGALPGALAGTGTTEPEVLCIADGENIETRLQVMRAGARGFFPTPVALSDLAKRLIELSGPAQDSQPRILVVEDDPLQAKYIALLLSKSGMEPHIVDQPLEILRKMADVQPDLVLMDLYMPDASGTELTAIIRDHGEYFDTPIIFLSAETDPDKQLEALRVGGDSFIAKPIQREQLIGAIEHRIRLSRLLKDRRVGEERSDVLQGVLSKEAFLRGLDRVVHDREAPSPGVGLLLIELDRFQDISKAVGVDGMERLLRQLGEKLVAQLAAQECAARLDDFTFAVLARRATREALEGLGEQLLRTFGATKLRAEDKRLALTVTIGIGLFTPPADDAITMVSRSRTTVARARHAGGNRVRVWTPVIAPDRGSDYERLLKQLVDTAVNQDGLLLMFQPIVSLGANVGELYEVQLRLRTLDGEHVPAGDFLPVAERSGLMPRIDRWVLEHALDIMDAERKSHPKLRLLIHQTVGSVAAEEWLPWFREQMVRRNLIRRRPLLQFQMHDVREHLVTAKPLVEVLRKYGIQVCVANVTGSAADLDLLADLPVALAKLSFATLINADPAELLQVVQQIRTHGASVIAAGIEDQATIARVWNCRPDYIQGNSVQMPSSELSYDFHHSTDDI</sequence>
<dbReference type="SUPFAM" id="SSF52172">
    <property type="entry name" value="CheY-like"/>
    <property type="match status" value="2"/>
</dbReference>
<dbReference type="InterPro" id="IPR001789">
    <property type="entry name" value="Sig_transdc_resp-reg_receiver"/>
</dbReference>
<dbReference type="InterPro" id="IPR035919">
    <property type="entry name" value="EAL_sf"/>
</dbReference>
<dbReference type="SUPFAM" id="SSF55073">
    <property type="entry name" value="Nucleotide cyclase"/>
    <property type="match status" value="1"/>
</dbReference>
<dbReference type="Pfam" id="PF00072">
    <property type="entry name" value="Response_reg"/>
    <property type="match status" value="1"/>
</dbReference>
<feature type="domain" description="Response regulatory" evidence="2">
    <location>
        <begin position="146"/>
        <end position="262"/>
    </location>
</feature>
<gene>
    <name evidence="5" type="ORF">BDD21_1619</name>
</gene>
<evidence type="ECO:0000313" key="5">
    <source>
        <dbReference type="EMBL" id="RKT44241.1"/>
    </source>
</evidence>
<evidence type="ECO:0000256" key="1">
    <source>
        <dbReference type="PROSITE-ProRule" id="PRU00169"/>
    </source>
</evidence>
<reference evidence="5 6" key="1">
    <citation type="submission" date="2018-10" db="EMBL/GenBank/DDBJ databases">
        <title>Genomic Encyclopedia of Archaeal and Bacterial Type Strains, Phase II (KMG-II): from individual species to whole genera.</title>
        <authorList>
            <person name="Goeker M."/>
        </authorList>
    </citation>
    <scope>NUCLEOTIDE SEQUENCE [LARGE SCALE GENOMIC DNA]</scope>
    <source>
        <strain evidence="5 6">DSM 235</strain>
    </source>
</reference>
<feature type="modified residue" description="4-aspartylphosphate" evidence="1">
    <location>
        <position position="61"/>
    </location>
</feature>
<dbReference type="PROSITE" id="PS50110">
    <property type="entry name" value="RESPONSE_REGULATORY"/>
    <property type="match status" value="2"/>
</dbReference>
<keyword evidence="6" id="KW-1185">Reference proteome</keyword>
<protein>
    <submittedName>
        <fullName evidence="5">Response regulator receiver modulated diguanylate cyclase/phosphodiesterase</fullName>
    </submittedName>
</protein>
<dbReference type="Proteomes" id="UP000274556">
    <property type="component" value="Unassembled WGS sequence"/>
</dbReference>
<dbReference type="OrthoDB" id="9812260at2"/>
<dbReference type="GO" id="GO:0000160">
    <property type="term" value="P:phosphorelay signal transduction system"/>
    <property type="evidence" value="ECO:0007669"/>
    <property type="project" value="InterPro"/>
</dbReference>
<feature type="domain" description="GGDEF" evidence="4">
    <location>
        <begin position="306"/>
        <end position="439"/>
    </location>
</feature>
<dbReference type="InterPro" id="IPR000160">
    <property type="entry name" value="GGDEF_dom"/>
</dbReference>
<dbReference type="InterPro" id="IPR050706">
    <property type="entry name" value="Cyclic-di-GMP_PDE-like"/>
</dbReference>
<evidence type="ECO:0000259" key="4">
    <source>
        <dbReference type="PROSITE" id="PS50887"/>
    </source>
</evidence>
<dbReference type="CDD" id="cd00156">
    <property type="entry name" value="REC"/>
    <property type="match status" value="1"/>
</dbReference>
<dbReference type="PROSITE" id="PS50887">
    <property type="entry name" value="GGDEF"/>
    <property type="match status" value="1"/>
</dbReference>
<feature type="domain" description="Response regulatory" evidence="2">
    <location>
        <begin position="12"/>
        <end position="137"/>
    </location>
</feature>